<comment type="caution">
    <text evidence="3">The sequence shown here is derived from an EMBL/GenBank/DDBJ whole genome shotgun (WGS) entry which is preliminary data.</text>
</comment>
<dbReference type="GO" id="GO:0003964">
    <property type="term" value="F:RNA-directed DNA polymerase activity"/>
    <property type="evidence" value="ECO:0007669"/>
    <property type="project" value="UniProtKB-KW"/>
</dbReference>
<feature type="domain" description="Reverse transcriptase zinc-binding" evidence="2">
    <location>
        <begin position="263"/>
        <end position="347"/>
    </location>
</feature>
<dbReference type="AlphaFoldDB" id="A0A8T2APA7"/>
<dbReference type="PANTHER" id="PTHR33116:SF76">
    <property type="entry name" value="DUF4283 DOMAIN-CONTAINING PROTEIN"/>
    <property type="match status" value="1"/>
</dbReference>
<keyword evidence="3" id="KW-0548">Nucleotidyltransferase</keyword>
<keyword evidence="3" id="KW-0808">Transferase</keyword>
<keyword evidence="1" id="KW-1133">Transmembrane helix</keyword>
<protein>
    <submittedName>
        <fullName evidence="3">Reverse transcriptase zinc-binding domain</fullName>
    </submittedName>
</protein>
<evidence type="ECO:0000313" key="3">
    <source>
        <dbReference type="EMBL" id="KAG7573766.1"/>
    </source>
</evidence>
<gene>
    <name evidence="3" type="ORF">ISN44_As09g020260</name>
</gene>
<accession>A0A8T2APA7</accession>
<keyword evidence="3" id="KW-0695">RNA-directed DNA polymerase</keyword>
<dbReference type="PANTHER" id="PTHR33116">
    <property type="entry name" value="REVERSE TRANSCRIPTASE ZINC-BINDING DOMAIN-CONTAINING PROTEIN-RELATED-RELATED"/>
    <property type="match status" value="1"/>
</dbReference>
<keyword evidence="4" id="KW-1185">Reference proteome</keyword>
<evidence type="ECO:0000259" key="2">
    <source>
        <dbReference type="Pfam" id="PF13966"/>
    </source>
</evidence>
<reference evidence="3 4" key="1">
    <citation type="submission" date="2020-12" db="EMBL/GenBank/DDBJ databases">
        <title>Concerted genomic and epigenomic changes stabilize Arabidopsis allopolyploids.</title>
        <authorList>
            <person name="Chen Z."/>
        </authorList>
    </citation>
    <scope>NUCLEOTIDE SEQUENCE [LARGE SCALE GENOMIC DNA]</scope>
    <source>
        <strain evidence="3">As9502</strain>
        <tissue evidence="3">Leaf</tissue>
    </source>
</reference>
<dbReference type="Proteomes" id="UP000694251">
    <property type="component" value="Chromosome 9"/>
</dbReference>
<evidence type="ECO:0000256" key="1">
    <source>
        <dbReference type="SAM" id="Phobius"/>
    </source>
</evidence>
<keyword evidence="1" id="KW-0812">Transmembrane</keyword>
<sequence>MHRKLRISEYEPLIGSLNTKFRSWAVKTLSFAGRLQLLGSVISGIVCFWISTFILPQGCIKKIESLCSRFLWRGNIDQSRGARVSWATVCLPKPEGGLGLRRFAAWNKTLSLRYVWLLFSEHTSLWADWHKHHHLQNDSFWSIKESTKFSWMWNSLLKLRPTAANFLKSIVGNGHNTSFWFDLWTPLGPIIKLLGNTGPRALRLPLNSSVADACTDQGWSLPAPRSDEALALHIHLTSIQIPRNDMFEDYYCWETDGNKASSFSSAKTWQVLRPRQEKKDWAKSVWFKGAVPKHAFNMWVVHLNRLPTRQRMASWGLGVSPNCCICSALEESRDHLFLSCLFASQIWSMVFSRLDRRQGVFCSWSELLSWTRTQSQDAPAILRKVVTQAVVFHIWKQRNNVLHNQHSISPESIFKCLDRDIRNIISSRRHKRQFRRLMTLWLR</sequence>
<dbReference type="Pfam" id="PF13966">
    <property type="entry name" value="zf-RVT"/>
    <property type="match status" value="1"/>
</dbReference>
<dbReference type="OrthoDB" id="1110896at2759"/>
<keyword evidence="1" id="KW-0472">Membrane</keyword>
<proteinExistence type="predicted"/>
<dbReference type="EMBL" id="JAEFBJ010000009">
    <property type="protein sequence ID" value="KAG7573766.1"/>
    <property type="molecule type" value="Genomic_DNA"/>
</dbReference>
<dbReference type="InterPro" id="IPR026960">
    <property type="entry name" value="RVT-Znf"/>
</dbReference>
<organism evidence="3 4">
    <name type="scientific">Arabidopsis suecica</name>
    <name type="common">Swedish thale-cress</name>
    <name type="synonym">Cardaminopsis suecica</name>
    <dbReference type="NCBI Taxonomy" id="45249"/>
    <lineage>
        <taxon>Eukaryota</taxon>
        <taxon>Viridiplantae</taxon>
        <taxon>Streptophyta</taxon>
        <taxon>Embryophyta</taxon>
        <taxon>Tracheophyta</taxon>
        <taxon>Spermatophyta</taxon>
        <taxon>Magnoliopsida</taxon>
        <taxon>eudicotyledons</taxon>
        <taxon>Gunneridae</taxon>
        <taxon>Pentapetalae</taxon>
        <taxon>rosids</taxon>
        <taxon>malvids</taxon>
        <taxon>Brassicales</taxon>
        <taxon>Brassicaceae</taxon>
        <taxon>Camelineae</taxon>
        <taxon>Arabidopsis</taxon>
    </lineage>
</organism>
<feature type="transmembrane region" description="Helical" evidence="1">
    <location>
        <begin position="37"/>
        <end position="55"/>
    </location>
</feature>
<name>A0A8T2APA7_ARASU</name>
<evidence type="ECO:0000313" key="4">
    <source>
        <dbReference type="Proteomes" id="UP000694251"/>
    </source>
</evidence>